<name>A0AAE1JP41_9FABA</name>
<evidence type="ECO:0000256" key="9">
    <source>
        <dbReference type="SAM" id="MobiDB-lite"/>
    </source>
</evidence>
<dbReference type="Pfam" id="PF14368">
    <property type="entry name" value="LTP_2"/>
    <property type="match status" value="1"/>
</dbReference>
<keyword evidence="5 10" id="KW-0732">Signal</keyword>
<evidence type="ECO:0000256" key="1">
    <source>
        <dbReference type="ARBA" id="ARBA00004609"/>
    </source>
</evidence>
<feature type="region of interest" description="Disordered" evidence="9">
    <location>
        <begin position="119"/>
        <end position="146"/>
    </location>
</feature>
<comment type="similarity">
    <text evidence="2">Belongs to the plant LTP family.</text>
</comment>
<dbReference type="AlphaFoldDB" id="A0AAE1JP41"/>
<dbReference type="InterPro" id="IPR016140">
    <property type="entry name" value="Bifunc_inhib/LTP/seed_store"/>
</dbReference>
<evidence type="ECO:0000256" key="8">
    <source>
        <dbReference type="ARBA" id="ARBA00023288"/>
    </source>
</evidence>
<dbReference type="GO" id="GO:0098552">
    <property type="term" value="C:side of membrane"/>
    <property type="evidence" value="ECO:0007669"/>
    <property type="project" value="UniProtKB-KW"/>
</dbReference>
<gene>
    <name evidence="12" type="ORF">QN277_021570</name>
</gene>
<dbReference type="PANTHER" id="PTHR33044">
    <property type="entry name" value="BIFUNCTIONAL INHIBITOR/LIPID-TRANSFER PROTEIN/SEED STORAGE 2S ALBUMIN SUPERFAMILY PROTEIN-RELATED"/>
    <property type="match status" value="1"/>
</dbReference>
<feature type="compositionally biased region" description="Low complexity" evidence="9">
    <location>
        <begin position="164"/>
        <end position="177"/>
    </location>
</feature>
<dbReference type="InterPro" id="IPR036312">
    <property type="entry name" value="Bifun_inhib/LTP/seed_sf"/>
</dbReference>
<evidence type="ECO:0000256" key="10">
    <source>
        <dbReference type="SAM" id="SignalP"/>
    </source>
</evidence>
<organism evidence="12 13">
    <name type="scientific">Acacia crassicarpa</name>
    <name type="common">northern wattle</name>
    <dbReference type="NCBI Taxonomy" id="499986"/>
    <lineage>
        <taxon>Eukaryota</taxon>
        <taxon>Viridiplantae</taxon>
        <taxon>Streptophyta</taxon>
        <taxon>Embryophyta</taxon>
        <taxon>Tracheophyta</taxon>
        <taxon>Spermatophyta</taxon>
        <taxon>Magnoliopsida</taxon>
        <taxon>eudicotyledons</taxon>
        <taxon>Gunneridae</taxon>
        <taxon>Pentapetalae</taxon>
        <taxon>rosids</taxon>
        <taxon>fabids</taxon>
        <taxon>Fabales</taxon>
        <taxon>Fabaceae</taxon>
        <taxon>Caesalpinioideae</taxon>
        <taxon>mimosoid clade</taxon>
        <taxon>Acacieae</taxon>
        <taxon>Acacia</taxon>
    </lineage>
</organism>
<feature type="domain" description="Bifunctional inhibitor/plant lipid transfer protein/seed storage helical" evidence="11">
    <location>
        <begin position="33"/>
        <end position="112"/>
    </location>
</feature>
<evidence type="ECO:0000259" key="11">
    <source>
        <dbReference type="SMART" id="SM00499"/>
    </source>
</evidence>
<dbReference type="GO" id="GO:0005886">
    <property type="term" value="C:plasma membrane"/>
    <property type="evidence" value="ECO:0007669"/>
    <property type="project" value="UniProtKB-SubCell"/>
</dbReference>
<dbReference type="CDD" id="cd00010">
    <property type="entry name" value="AAI_LTSS"/>
    <property type="match status" value="1"/>
</dbReference>
<feature type="signal peptide" evidence="10">
    <location>
        <begin position="1"/>
        <end position="27"/>
    </location>
</feature>
<dbReference type="SMART" id="SM00499">
    <property type="entry name" value="AAI"/>
    <property type="match status" value="1"/>
</dbReference>
<comment type="subcellular location">
    <subcellularLocation>
        <location evidence="1">Cell membrane</location>
        <topology evidence="1">Lipid-anchor</topology>
        <topology evidence="1">GPI-anchor</topology>
    </subcellularLocation>
</comment>
<evidence type="ECO:0000313" key="12">
    <source>
        <dbReference type="EMBL" id="KAK4273108.1"/>
    </source>
</evidence>
<evidence type="ECO:0000256" key="5">
    <source>
        <dbReference type="ARBA" id="ARBA00022729"/>
    </source>
</evidence>
<dbReference type="Gene3D" id="1.10.110.10">
    <property type="entry name" value="Plant lipid-transfer and hydrophobic proteins"/>
    <property type="match status" value="1"/>
</dbReference>
<keyword evidence="4" id="KW-0472">Membrane</keyword>
<sequence>MEQLKALQVTIISAVLMVILVGNSVKGQINTPCTASMTSSFTPCANMITGSTNNGAVPSSTCCDALRSLANTSVNCACLLISANVPFQIPFASTLAVSLAQACNMNALPSQCKAAGSPLPAPGPAVVERNGPGPGPIAASPLSPQGSEDVLEAKASKFMSRKLTQAQAPAPAEEPTTNPKIRPVFTPPYSSSSSITSPFMFLSIPLSTMLATLSSF</sequence>
<evidence type="ECO:0000313" key="13">
    <source>
        <dbReference type="Proteomes" id="UP001293593"/>
    </source>
</evidence>
<keyword evidence="7" id="KW-0325">Glycoprotein</keyword>
<proteinExistence type="inferred from homology"/>
<keyword evidence="3" id="KW-1003">Cell membrane</keyword>
<keyword evidence="6" id="KW-1015">Disulfide bond</keyword>
<keyword evidence="13" id="KW-1185">Reference proteome</keyword>
<evidence type="ECO:0000256" key="3">
    <source>
        <dbReference type="ARBA" id="ARBA00022475"/>
    </source>
</evidence>
<feature type="chain" id="PRO_5042057869" description="Bifunctional inhibitor/plant lipid transfer protein/seed storage helical domain-containing protein" evidence="10">
    <location>
        <begin position="28"/>
        <end position="216"/>
    </location>
</feature>
<protein>
    <recommendedName>
        <fullName evidence="11">Bifunctional inhibitor/plant lipid transfer protein/seed storage helical domain-containing protein</fullName>
    </recommendedName>
</protein>
<evidence type="ECO:0000256" key="7">
    <source>
        <dbReference type="ARBA" id="ARBA00023180"/>
    </source>
</evidence>
<evidence type="ECO:0000256" key="6">
    <source>
        <dbReference type="ARBA" id="ARBA00023157"/>
    </source>
</evidence>
<reference evidence="12" key="1">
    <citation type="submission" date="2023-10" db="EMBL/GenBank/DDBJ databases">
        <title>Chromosome-level genome of the transformable northern wattle, Acacia crassicarpa.</title>
        <authorList>
            <person name="Massaro I."/>
            <person name="Sinha N.R."/>
            <person name="Poethig S."/>
            <person name="Leichty A.R."/>
        </authorList>
    </citation>
    <scope>NUCLEOTIDE SEQUENCE</scope>
    <source>
        <strain evidence="12">Acra3RX</strain>
        <tissue evidence="12">Leaf</tissue>
    </source>
</reference>
<keyword evidence="4" id="KW-0336">GPI-anchor</keyword>
<accession>A0AAE1JP41</accession>
<feature type="region of interest" description="Disordered" evidence="9">
    <location>
        <begin position="162"/>
        <end position="185"/>
    </location>
</feature>
<evidence type="ECO:0000256" key="4">
    <source>
        <dbReference type="ARBA" id="ARBA00022622"/>
    </source>
</evidence>
<comment type="caution">
    <text evidence="12">The sequence shown here is derived from an EMBL/GenBank/DDBJ whole genome shotgun (WGS) entry which is preliminary data.</text>
</comment>
<dbReference type="InterPro" id="IPR043325">
    <property type="entry name" value="LTSS"/>
</dbReference>
<dbReference type="Proteomes" id="UP001293593">
    <property type="component" value="Unassembled WGS sequence"/>
</dbReference>
<dbReference type="SUPFAM" id="SSF47699">
    <property type="entry name" value="Bifunctional inhibitor/lipid-transfer protein/seed storage 2S albumin"/>
    <property type="match status" value="1"/>
</dbReference>
<keyword evidence="8" id="KW-0449">Lipoprotein</keyword>
<dbReference type="EMBL" id="JAWXYG010000005">
    <property type="protein sequence ID" value="KAK4273108.1"/>
    <property type="molecule type" value="Genomic_DNA"/>
</dbReference>
<evidence type="ECO:0000256" key="2">
    <source>
        <dbReference type="ARBA" id="ARBA00009748"/>
    </source>
</evidence>